<accession>A0A1G6Z3K6</accession>
<evidence type="ECO:0000256" key="1">
    <source>
        <dbReference type="SAM" id="MobiDB-lite"/>
    </source>
</evidence>
<feature type="compositionally biased region" description="Basic and acidic residues" evidence="1">
    <location>
        <begin position="36"/>
        <end position="69"/>
    </location>
</feature>
<sequence>MQRDELEHLSKAELIELVLRLQRPEKTSRTSSKPPSTDRKERRERAKPGGAKPGHEGRSRPLSDDVSERVAHRPEVCPCCRMELAPGLPTEAAGVWEPIELPAVRPRVVHHHRLAVRCPGCGTRAVAPVPVSGTPFGPRLHAVATYLKTYQALS</sequence>
<organism evidence="2 3">
    <name type="scientific">Belnapia rosea</name>
    <dbReference type="NCBI Taxonomy" id="938405"/>
    <lineage>
        <taxon>Bacteria</taxon>
        <taxon>Pseudomonadati</taxon>
        <taxon>Pseudomonadota</taxon>
        <taxon>Alphaproteobacteria</taxon>
        <taxon>Acetobacterales</taxon>
        <taxon>Roseomonadaceae</taxon>
        <taxon>Belnapia</taxon>
    </lineage>
</organism>
<proteinExistence type="predicted"/>
<reference evidence="2 3" key="1">
    <citation type="submission" date="2016-10" db="EMBL/GenBank/DDBJ databases">
        <authorList>
            <person name="de Groot N.N."/>
        </authorList>
    </citation>
    <scope>NUCLEOTIDE SEQUENCE [LARGE SCALE GENOMIC DNA]</scope>
    <source>
        <strain evidence="2 3">CPCC 100156</strain>
    </source>
</reference>
<protein>
    <submittedName>
        <fullName evidence="2">Zinc-finger binding domain of transposase IS66</fullName>
    </submittedName>
</protein>
<gene>
    <name evidence="2" type="ORF">SAMN04487779_1015113</name>
</gene>
<name>A0A1G6Z3K6_9PROT</name>
<keyword evidence="2" id="KW-0862">Zinc</keyword>
<keyword evidence="3" id="KW-1185">Reference proteome</keyword>
<dbReference type="EMBL" id="FMZX01000015">
    <property type="protein sequence ID" value="SDD97249.1"/>
    <property type="molecule type" value="Genomic_DNA"/>
</dbReference>
<keyword evidence="2" id="KW-0479">Metal-binding</keyword>
<evidence type="ECO:0000313" key="3">
    <source>
        <dbReference type="Proteomes" id="UP000198925"/>
    </source>
</evidence>
<dbReference type="AlphaFoldDB" id="A0A1G6Z3K6"/>
<keyword evidence="2" id="KW-0863">Zinc-finger</keyword>
<dbReference type="GO" id="GO:0008270">
    <property type="term" value="F:zinc ion binding"/>
    <property type="evidence" value="ECO:0007669"/>
    <property type="project" value="UniProtKB-KW"/>
</dbReference>
<dbReference type="Proteomes" id="UP000198925">
    <property type="component" value="Unassembled WGS sequence"/>
</dbReference>
<feature type="region of interest" description="Disordered" evidence="1">
    <location>
        <begin position="19"/>
        <end position="69"/>
    </location>
</feature>
<evidence type="ECO:0000313" key="2">
    <source>
        <dbReference type="EMBL" id="SDD97249.1"/>
    </source>
</evidence>